<dbReference type="Proteomes" id="UP000189670">
    <property type="component" value="Unassembled WGS sequence"/>
</dbReference>
<dbReference type="GO" id="GO:1990281">
    <property type="term" value="C:efflux pump complex"/>
    <property type="evidence" value="ECO:0007669"/>
    <property type="project" value="TreeGrafter"/>
</dbReference>
<evidence type="ECO:0000313" key="3">
    <source>
        <dbReference type="Proteomes" id="UP000189670"/>
    </source>
</evidence>
<dbReference type="AlphaFoldDB" id="A0A1V1P9T6"/>
<organism evidence="2 3">
    <name type="scientific">Candidatus Magnetoglobus multicellularis str. Araruama</name>
    <dbReference type="NCBI Taxonomy" id="890399"/>
    <lineage>
        <taxon>Bacteria</taxon>
        <taxon>Pseudomonadati</taxon>
        <taxon>Thermodesulfobacteriota</taxon>
        <taxon>Desulfobacteria</taxon>
        <taxon>Desulfobacterales</taxon>
        <taxon>Desulfobacteraceae</taxon>
        <taxon>Candidatus Magnetoglobus</taxon>
    </lineage>
</organism>
<sequence length="154" mass="17639">MIKLFCFQHIILILFVCINTLYAQQPPAKVVVSRIIEKELSKTCAIVGVVDFDKISGVSSEINGLITHQYVVEGAVVKKGNIMTRLNTDFISKNIEIAKNQQEQVEIKISNTQKNLARYETLFQNDATTEKTYEDLSYLFKELLKKKDRNTIKH</sequence>
<evidence type="ECO:0000256" key="1">
    <source>
        <dbReference type="SAM" id="Coils"/>
    </source>
</evidence>
<accession>A0A1V1P9T6</accession>
<dbReference type="PANTHER" id="PTHR30469:SF15">
    <property type="entry name" value="HLYD FAMILY OF SECRETION PROTEINS"/>
    <property type="match status" value="1"/>
</dbReference>
<protein>
    <recommendedName>
        <fullName evidence="4">Membrane fusion protein biotin-lipoyl like domain-containing protein</fullName>
    </recommendedName>
</protein>
<gene>
    <name evidence="2" type="ORF">OMM_08057</name>
</gene>
<keyword evidence="1" id="KW-0175">Coiled coil</keyword>
<proteinExistence type="predicted"/>
<dbReference type="EMBL" id="ATBP01000255">
    <property type="protein sequence ID" value="ETR71544.1"/>
    <property type="molecule type" value="Genomic_DNA"/>
</dbReference>
<comment type="caution">
    <text evidence="2">The sequence shown here is derived from an EMBL/GenBank/DDBJ whole genome shotgun (WGS) entry which is preliminary data.</text>
</comment>
<feature type="coiled-coil region" evidence="1">
    <location>
        <begin position="95"/>
        <end position="122"/>
    </location>
</feature>
<evidence type="ECO:0000313" key="2">
    <source>
        <dbReference type="EMBL" id="ETR71544.1"/>
    </source>
</evidence>
<dbReference type="Gene3D" id="2.40.50.100">
    <property type="match status" value="1"/>
</dbReference>
<dbReference type="GO" id="GO:0015562">
    <property type="term" value="F:efflux transmembrane transporter activity"/>
    <property type="evidence" value="ECO:0007669"/>
    <property type="project" value="TreeGrafter"/>
</dbReference>
<name>A0A1V1P9T6_9BACT</name>
<reference evidence="3" key="1">
    <citation type="submission" date="2012-11" db="EMBL/GenBank/DDBJ databases">
        <authorList>
            <person name="Lucero-Rivera Y.E."/>
            <person name="Tovar-Ramirez D."/>
        </authorList>
    </citation>
    <scope>NUCLEOTIDE SEQUENCE [LARGE SCALE GENOMIC DNA]</scope>
    <source>
        <strain evidence="3">Araruama</strain>
    </source>
</reference>
<dbReference type="PANTHER" id="PTHR30469">
    <property type="entry name" value="MULTIDRUG RESISTANCE PROTEIN MDTA"/>
    <property type="match status" value="1"/>
</dbReference>
<dbReference type="Gene3D" id="1.10.287.470">
    <property type="entry name" value="Helix hairpin bin"/>
    <property type="match status" value="1"/>
</dbReference>
<dbReference type="SUPFAM" id="SSF111369">
    <property type="entry name" value="HlyD-like secretion proteins"/>
    <property type="match status" value="1"/>
</dbReference>
<evidence type="ECO:0008006" key="4">
    <source>
        <dbReference type="Google" id="ProtNLM"/>
    </source>
</evidence>